<keyword evidence="1" id="KW-0472">Membrane</keyword>
<keyword evidence="1" id="KW-0812">Transmembrane</keyword>
<dbReference type="PIRSF" id="PIRSF029727">
    <property type="entry name" value="UCP029727"/>
    <property type="match status" value="1"/>
</dbReference>
<organism evidence="4 5">
    <name type="scientific">Pseudomonas flexibilis</name>
    <dbReference type="NCBI Taxonomy" id="706570"/>
    <lineage>
        <taxon>Bacteria</taxon>
        <taxon>Pseudomonadati</taxon>
        <taxon>Pseudomonadota</taxon>
        <taxon>Gammaproteobacteria</taxon>
        <taxon>Pseudomonadales</taxon>
        <taxon>Pseudomonadaceae</taxon>
        <taxon>Pseudomonas</taxon>
    </lineage>
</organism>
<protein>
    <submittedName>
        <fullName evidence="4">Membrane protein</fullName>
    </submittedName>
</protein>
<feature type="transmembrane region" description="Helical" evidence="1">
    <location>
        <begin position="84"/>
        <end position="106"/>
    </location>
</feature>
<dbReference type="InterPro" id="IPR045968">
    <property type="entry name" value="DUF5924"/>
</dbReference>
<dbReference type="AlphaFoldDB" id="A0A0B3BV38"/>
<sequence>MPRWIDSLHPLIERVTAFLKRYPGLVALFGFVSGLASFLLVDRQAGLAKVIAVVMLVSWLWLALGHTLYRWLERRFGLRLPPPLLHYATQMIHQESLFFILPFFFITTSWNTGQAAFTGVLGLAALVSIVDPIYYRGLATRRWLYLAFHSLTLFAVLLTALPIILQLDTAQSYRWALGIALLLALPSLAALTGTGWRRWLLAPLLLVALAGAGWLARLWVPPATLWLNQVAIAHEVRERAPTERLRRVSVERLNAEGLYAYTAISAPRGLSERIQHVWRLSGKEVDRITLSIQGGREAGYRAWTHKRNFPPDPRGRWQVQVVTEAGQLIGVVRFVVE</sequence>
<dbReference type="Proteomes" id="UP000030980">
    <property type="component" value="Unassembled WGS sequence"/>
</dbReference>
<feature type="transmembrane region" description="Helical" evidence="1">
    <location>
        <begin position="47"/>
        <end position="72"/>
    </location>
</feature>
<evidence type="ECO:0000259" key="2">
    <source>
        <dbReference type="Pfam" id="PF11141"/>
    </source>
</evidence>
<reference evidence="4 5" key="1">
    <citation type="submission" date="2014-11" db="EMBL/GenBank/DDBJ databases">
        <title>Genome sequence of Pseudomonas tuomuerensis JCM 14085.</title>
        <authorList>
            <person name="Shin S.-K."/>
            <person name="Yi H."/>
        </authorList>
    </citation>
    <scope>NUCLEOTIDE SEQUENCE [LARGE SCALE GENOMIC DNA]</scope>
    <source>
        <strain evidence="4 5">JCM 14085</strain>
    </source>
</reference>
<proteinExistence type="predicted"/>
<dbReference type="RefSeq" id="WP_039606575.1">
    <property type="nucleotide sequence ID" value="NZ_FMUP01000002.1"/>
</dbReference>
<dbReference type="OrthoDB" id="6934181at2"/>
<dbReference type="STRING" id="706570.PT85_09995"/>
<dbReference type="InterPro" id="IPR016937">
    <property type="entry name" value="UCP029727"/>
</dbReference>
<keyword evidence="1" id="KW-1133">Transmembrane helix</keyword>
<evidence type="ECO:0000313" key="4">
    <source>
        <dbReference type="EMBL" id="KHO64529.1"/>
    </source>
</evidence>
<evidence type="ECO:0000256" key="1">
    <source>
        <dbReference type="SAM" id="Phobius"/>
    </source>
</evidence>
<feature type="transmembrane region" description="Helical" evidence="1">
    <location>
        <begin position="21"/>
        <end position="41"/>
    </location>
</feature>
<keyword evidence="5" id="KW-1185">Reference proteome</keyword>
<gene>
    <name evidence="4" type="ORF">PT85_09995</name>
</gene>
<dbReference type="InterPro" id="IPR022606">
    <property type="entry name" value="DUF2914"/>
</dbReference>
<feature type="transmembrane region" description="Helical" evidence="1">
    <location>
        <begin position="143"/>
        <end position="167"/>
    </location>
</feature>
<name>A0A0B3BV38_9PSED</name>
<feature type="domain" description="DUF2914" evidence="2">
    <location>
        <begin position="272"/>
        <end position="336"/>
    </location>
</feature>
<evidence type="ECO:0000313" key="5">
    <source>
        <dbReference type="Proteomes" id="UP000030980"/>
    </source>
</evidence>
<evidence type="ECO:0000259" key="3">
    <source>
        <dbReference type="Pfam" id="PF19346"/>
    </source>
</evidence>
<feature type="transmembrane region" description="Helical" evidence="1">
    <location>
        <begin position="199"/>
        <end position="220"/>
    </location>
</feature>
<comment type="caution">
    <text evidence="4">The sequence shown here is derived from an EMBL/GenBank/DDBJ whole genome shotgun (WGS) entry which is preliminary data.</text>
</comment>
<feature type="transmembrane region" description="Helical" evidence="1">
    <location>
        <begin position="112"/>
        <end position="131"/>
    </location>
</feature>
<feature type="domain" description="DUF5924" evidence="3">
    <location>
        <begin position="7"/>
        <end position="260"/>
    </location>
</feature>
<feature type="transmembrane region" description="Helical" evidence="1">
    <location>
        <begin position="173"/>
        <end position="192"/>
    </location>
</feature>
<dbReference type="Pfam" id="PF19346">
    <property type="entry name" value="DUF5924"/>
    <property type="match status" value="1"/>
</dbReference>
<accession>A0A0B3BV38</accession>
<dbReference type="Pfam" id="PF11141">
    <property type="entry name" value="DUF2914"/>
    <property type="match status" value="1"/>
</dbReference>
<dbReference type="EMBL" id="JTAK01000004">
    <property type="protein sequence ID" value="KHO64529.1"/>
    <property type="molecule type" value="Genomic_DNA"/>
</dbReference>